<dbReference type="SUPFAM" id="SSF52374">
    <property type="entry name" value="Nucleotidylyl transferase"/>
    <property type="match status" value="1"/>
</dbReference>
<dbReference type="CDD" id="cd00517">
    <property type="entry name" value="ATPS"/>
    <property type="match status" value="1"/>
</dbReference>
<dbReference type="InterPro" id="IPR059117">
    <property type="entry name" value="APS_kinase_dom"/>
</dbReference>
<accession>A0A913XHB9</accession>
<keyword evidence="14" id="KW-1185">Reference proteome</keyword>
<dbReference type="InterPro" id="IPR027417">
    <property type="entry name" value="P-loop_NTPase"/>
</dbReference>
<dbReference type="GO" id="GO:0004020">
    <property type="term" value="F:adenylylsulfate kinase activity"/>
    <property type="evidence" value="ECO:0007669"/>
    <property type="project" value="InterPro"/>
</dbReference>
<dbReference type="Pfam" id="PF14306">
    <property type="entry name" value="PUA_2"/>
    <property type="match status" value="1"/>
</dbReference>
<evidence type="ECO:0000256" key="1">
    <source>
        <dbReference type="ARBA" id="ARBA00005050"/>
    </source>
</evidence>
<feature type="domain" description="APS kinase" evidence="10">
    <location>
        <begin position="45"/>
        <end position="197"/>
    </location>
</feature>
<dbReference type="PANTHER" id="PTHR11055">
    <property type="entry name" value="BIFUNCTIONAL 3'-PHOSPHOADENOSINE 5'-PHOSPHOSULFATE SYNTHASE"/>
    <property type="match status" value="1"/>
</dbReference>
<feature type="domain" description="Sulphate adenylyltransferase catalytic" evidence="11">
    <location>
        <begin position="389"/>
        <end position="611"/>
    </location>
</feature>
<dbReference type="OMA" id="IEIYKHH"/>
<dbReference type="InterPro" id="IPR025980">
    <property type="entry name" value="ATP-Sase_PUA-like_dom"/>
</dbReference>
<dbReference type="Pfam" id="PF01583">
    <property type="entry name" value="APS_kinase"/>
    <property type="match status" value="1"/>
</dbReference>
<organism evidence="13 14">
    <name type="scientific">Exaiptasia diaphana</name>
    <name type="common">Tropical sea anemone</name>
    <name type="synonym">Aiptasia pulchella</name>
    <dbReference type="NCBI Taxonomy" id="2652724"/>
    <lineage>
        <taxon>Eukaryota</taxon>
        <taxon>Metazoa</taxon>
        <taxon>Cnidaria</taxon>
        <taxon>Anthozoa</taxon>
        <taxon>Hexacorallia</taxon>
        <taxon>Actiniaria</taxon>
        <taxon>Aiptasiidae</taxon>
        <taxon>Exaiptasia</taxon>
    </lineage>
</organism>
<dbReference type="OrthoDB" id="506431at2759"/>
<keyword evidence="9" id="KW-0511">Multifunctional enzyme</keyword>
<dbReference type="NCBIfam" id="TIGR00455">
    <property type="entry name" value="apsK"/>
    <property type="match status" value="1"/>
</dbReference>
<keyword evidence="7" id="KW-0418">Kinase</keyword>
<evidence type="ECO:0000256" key="6">
    <source>
        <dbReference type="ARBA" id="ARBA00022741"/>
    </source>
</evidence>
<evidence type="ECO:0000313" key="13">
    <source>
        <dbReference type="EnsemblMetazoa" id="XP_020904245.1"/>
    </source>
</evidence>
<dbReference type="FunFam" id="3.40.50.300:FF:000212">
    <property type="entry name" value="Adenylyl-sulfate kinase"/>
    <property type="match status" value="1"/>
</dbReference>
<sequence length="617" mass="69882">MATSSNMEDRTTAANVIKATNVTYKDHNVTRDKRGQVVGTRAGFRGCTVWFTGLSGAGKTTLSMALEDFLCRQGLPSYTLDGDNMRTGLNRNLGFSPEDREENIRRVSEVAKLFADSGMICLTAFISPYTKDREMARKRHEDAKLPFFEVFVNTPLEKCEERDVKGLYKKARAGQIKGFTGIDAVYQPPPNPELSLDAGKLTVDDCLEKLVEMLTDRGILPHAMVNGIKELFVAPEHLETATKEAMSLPKLAITKLDLQWIQVLSEGWATPLSGFMREKEYLQCQHFGALLGACVSNQSIPIVLPLSTNDKDRLQECDAYTLTYQDRCIAIVRNPDFYEHRKEERCARQWGTTNADHPYIKMVLEQGDWLSGGDLEVLQRIKWDDGLDEYRLTPKELRAELRRRNADAIYAFQLRNPIHNGHALLMQDTREKLLKRGYKNPVLLLHPLGGWTKDDDVPLGVRIKQHHAVLEDKVLNPDATLLAIFPSPMMYAGPTEVQWHAKARVAAGVNFYIVGRDPAGMPHPANKDQNLYHPSHGRQVLTMAPGLTQLEIVPFRVAAYNTRKHKMDFFDPEFKQDYDFISGTRMRNLARSGENPPDGFMAPRAWKILQEFYQGKN</sequence>
<comment type="similarity">
    <text evidence="3">In the C-terminal section; belongs to the sulfate adenylyltransferase family.</text>
</comment>
<keyword evidence="8" id="KW-0067">ATP-binding</keyword>
<dbReference type="GeneID" id="110242575"/>
<evidence type="ECO:0000259" key="12">
    <source>
        <dbReference type="Pfam" id="PF14306"/>
    </source>
</evidence>
<dbReference type="AlphaFoldDB" id="A0A913XHB9"/>
<name>A0A913XHB9_EXADI</name>
<evidence type="ECO:0000256" key="3">
    <source>
        <dbReference type="ARBA" id="ARBA00009290"/>
    </source>
</evidence>
<comment type="pathway">
    <text evidence="1">Sulfur metabolism; sulfate assimilation.</text>
</comment>
<dbReference type="Gene3D" id="3.40.50.300">
    <property type="entry name" value="P-loop containing nucleotide triphosphate hydrolases"/>
    <property type="match status" value="1"/>
</dbReference>
<dbReference type="InterPro" id="IPR024951">
    <property type="entry name" value="Sulfurylase_cat_dom"/>
</dbReference>
<dbReference type="FunFam" id="3.10.400.10:FF:000001">
    <property type="entry name" value="bifunctional 3'-phosphoadenosine 5'-phosphosulfate synthase 1"/>
    <property type="match status" value="1"/>
</dbReference>
<dbReference type="NCBIfam" id="NF003013">
    <property type="entry name" value="PRK03846.1"/>
    <property type="match status" value="1"/>
</dbReference>
<evidence type="ECO:0000256" key="5">
    <source>
        <dbReference type="ARBA" id="ARBA00022695"/>
    </source>
</evidence>
<dbReference type="InterPro" id="IPR002650">
    <property type="entry name" value="Sulphate_adenylyltransferase"/>
</dbReference>
<evidence type="ECO:0000259" key="11">
    <source>
        <dbReference type="Pfam" id="PF01747"/>
    </source>
</evidence>
<keyword evidence="4" id="KW-0808">Transferase</keyword>
<evidence type="ECO:0000256" key="8">
    <source>
        <dbReference type="ARBA" id="ARBA00022840"/>
    </source>
</evidence>
<dbReference type="InterPro" id="IPR014729">
    <property type="entry name" value="Rossmann-like_a/b/a_fold"/>
</dbReference>
<dbReference type="GO" id="GO:0004781">
    <property type="term" value="F:sulfate adenylyltransferase (ATP) activity"/>
    <property type="evidence" value="ECO:0007669"/>
    <property type="project" value="InterPro"/>
</dbReference>
<dbReference type="NCBIfam" id="TIGR00339">
    <property type="entry name" value="sopT"/>
    <property type="match status" value="1"/>
</dbReference>
<dbReference type="SUPFAM" id="SSF52540">
    <property type="entry name" value="P-loop containing nucleoside triphosphate hydrolases"/>
    <property type="match status" value="1"/>
</dbReference>
<dbReference type="Gene3D" id="3.10.400.10">
    <property type="entry name" value="Sulfate adenylyltransferase"/>
    <property type="match status" value="1"/>
</dbReference>
<protein>
    <submittedName>
        <fullName evidence="13">Uncharacterized protein</fullName>
    </submittedName>
</protein>
<keyword evidence="6" id="KW-0547">Nucleotide-binding</keyword>
<proteinExistence type="inferred from homology"/>
<dbReference type="GO" id="GO:0000103">
    <property type="term" value="P:sulfate assimilation"/>
    <property type="evidence" value="ECO:0007669"/>
    <property type="project" value="InterPro"/>
</dbReference>
<evidence type="ECO:0000256" key="7">
    <source>
        <dbReference type="ARBA" id="ARBA00022777"/>
    </source>
</evidence>
<dbReference type="CDD" id="cd02027">
    <property type="entry name" value="APSK"/>
    <property type="match status" value="1"/>
</dbReference>
<evidence type="ECO:0000256" key="2">
    <source>
        <dbReference type="ARBA" id="ARBA00007268"/>
    </source>
</evidence>
<feature type="domain" description="ATP-sulfurylase PUA-like" evidence="12">
    <location>
        <begin position="227"/>
        <end position="380"/>
    </location>
</feature>
<evidence type="ECO:0000313" key="14">
    <source>
        <dbReference type="Proteomes" id="UP000887567"/>
    </source>
</evidence>
<evidence type="ECO:0000256" key="9">
    <source>
        <dbReference type="ARBA" id="ARBA00023268"/>
    </source>
</evidence>
<dbReference type="Proteomes" id="UP000887567">
    <property type="component" value="Unplaced"/>
</dbReference>
<dbReference type="InterPro" id="IPR015947">
    <property type="entry name" value="PUA-like_sf"/>
</dbReference>
<keyword evidence="5" id="KW-0548">Nucleotidyltransferase</keyword>
<dbReference type="PANTHER" id="PTHR11055:SF1">
    <property type="entry name" value="PAPS SYNTHETASE, ISOFORM D"/>
    <property type="match status" value="1"/>
</dbReference>
<dbReference type="EnsemblMetazoa" id="XM_021048586.2">
    <property type="protein sequence ID" value="XP_020904245.1"/>
    <property type="gene ID" value="LOC110242575"/>
</dbReference>
<dbReference type="HAMAP" id="MF_00065">
    <property type="entry name" value="Adenylyl_sulf_kinase"/>
    <property type="match status" value="1"/>
</dbReference>
<dbReference type="KEGG" id="epa:110242575"/>
<dbReference type="Pfam" id="PF01747">
    <property type="entry name" value="ATP-sulfurylase"/>
    <property type="match status" value="1"/>
</dbReference>
<evidence type="ECO:0000259" key="10">
    <source>
        <dbReference type="Pfam" id="PF01583"/>
    </source>
</evidence>
<reference evidence="13" key="1">
    <citation type="submission" date="2022-11" db="UniProtKB">
        <authorList>
            <consortium name="EnsemblMetazoa"/>
        </authorList>
    </citation>
    <scope>IDENTIFICATION</scope>
</reference>
<evidence type="ECO:0000256" key="4">
    <source>
        <dbReference type="ARBA" id="ARBA00022679"/>
    </source>
</evidence>
<dbReference type="RefSeq" id="XP_020904245.1">
    <property type="nucleotide sequence ID" value="XM_021048586.2"/>
</dbReference>
<dbReference type="GO" id="GO:0005524">
    <property type="term" value="F:ATP binding"/>
    <property type="evidence" value="ECO:0007669"/>
    <property type="project" value="UniProtKB-KW"/>
</dbReference>
<dbReference type="SUPFAM" id="SSF88697">
    <property type="entry name" value="PUA domain-like"/>
    <property type="match status" value="1"/>
</dbReference>
<comment type="similarity">
    <text evidence="2">In the N-terminal section; belongs to the APS kinase family.</text>
</comment>
<dbReference type="InterPro" id="IPR002891">
    <property type="entry name" value="APS"/>
</dbReference>
<dbReference type="FunFam" id="3.40.50.620:FF:000006">
    <property type="entry name" value="bifunctional 3'-phosphoadenosine 5'-phosphosulfate synthase 1"/>
    <property type="match status" value="1"/>
</dbReference>
<dbReference type="Gene3D" id="3.40.50.620">
    <property type="entry name" value="HUPs"/>
    <property type="match status" value="1"/>
</dbReference>
<dbReference type="GO" id="GO:0050428">
    <property type="term" value="P:3'-phosphoadenosine 5'-phosphosulfate biosynthetic process"/>
    <property type="evidence" value="ECO:0007669"/>
    <property type="project" value="TreeGrafter"/>
</dbReference>